<reference evidence="1 2" key="1">
    <citation type="submission" date="2019-08" db="EMBL/GenBank/DDBJ databases">
        <title>Bacillus genomes from the desert of Cuatro Cienegas, Coahuila.</title>
        <authorList>
            <person name="Olmedo-Alvarez G."/>
        </authorList>
    </citation>
    <scope>NUCLEOTIDE SEQUENCE [LARGE SCALE GENOMIC DNA]</scope>
    <source>
        <strain evidence="1 2">CH28_1T</strain>
    </source>
</reference>
<gene>
    <name evidence="1" type="ORF">FZC76_21635</name>
</gene>
<dbReference type="OrthoDB" id="2886756at2"/>
<protein>
    <submittedName>
        <fullName evidence="1">Uncharacterized protein</fullName>
    </submittedName>
</protein>
<evidence type="ECO:0000313" key="1">
    <source>
        <dbReference type="EMBL" id="TYS60530.1"/>
    </source>
</evidence>
<dbReference type="Proteomes" id="UP000322524">
    <property type="component" value="Unassembled WGS sequence"/>
</dbReference>
<proteinExistence type="predicted"/>
<organism evidence="1 2">
    <name type="scientific">Sutcliffiella horikoshii</name>
    <dbReference type="NCBI Taxonomy" id="79883"/>
    <lineage>
        <taxon>Bacteria</taxon>
        <taxon>Bacillati</taxon>
        <taxon>Bacillota</taxon>
        <taxon>Bacilli</taxon>
        <taxon>Bacillales</taxon>
        <taxon>Bacillaceae</taxon>
        <taxon>Sutcliffiella</taxon>
    </lineage>
</organism>
<comment type="caution">
    <text evidence="1">The sequence shown here is derived from an EMBL/GenBank/DDBJ whole genome shotgun (WGS) entry which is preliminary data.</text>
</comment>
<name>A0A5D4SB88_9BACI</name>
<dbReference type="AlphaFoldDB" id="A0A5D4SB88"/>
<dbReference type="EMBL" id="VTEV01000015">
    <property type="protein sequence ID" value="TYS60530.1"/>
    <property type="molecule type" value="Genomic_DNA"/>
</dbReference>
<accession>A0A5D4SB88</accession>
<sequence length="133" mass="14977">MMLSIVDADAYIETNVIDIEDWQEADQAKKQRIINAANTTLQKRFKKYEIPELAVYHFAAILAIVFSDINRLQQHGVAGISVTGVSSTTFKENNVKTPGGTTLHKFIPEEVYDMISELNNVKLAPRRIGRSVR</sequence>
<evidence type="ECO:0000313" key="2">
    <source>
        <dbReference type="Proteomes" id="UP000322524"/>
    </source>
</evidence>